<keyword evidence="3" id="KW-1185">Reference proteome</keyword>
<comment type="caution">
    <text evidence="2">The sequence shown here is derived from an EMBL/GenBank/DDBJ whole genome shotgun (WGS) entry which is preliminary data.</text>
</comment>
<protein>
    <recommendedName>
        <fullName evidence="4">DUF2267 domain-containing protein</fullName>
    </recommendedName>
</protein>
<feature type="transmembrane region" description="Helical" evidence="1">
    <location>
        <begin position="256"/>
        <end position="282"/>
    </location>
</feature>
<proteinExistence type="predicted"/>
<keyword evidence="1" id="KW-0812">Transmembrane</keyword>
<dbReference type="AlphaFoldDB" id="A0A372G7Q9"/>
<dbReference type="Proteomes" id="UP000262882">
    <property type="component" value="Unassembled WGS sequence"/>
</dbReference>
<keyword evidence="1" id="KW-1133">Transmembrane helix</keyword>
<feature type="transmembrane region" description="Helical" evidence="1">
    <location>
        <begin position="302"/>
        <end position="323"/>
    </location>
</feature>
<sequence length="354" mass="38494">MADDNVVRVVLRADPGLSLEIVRQIAESLPADMRERSAAPVDWEVDAGPGALTADEQVEAERLSEVLAGQFPDDGYDIAVFVTDLPRRRETQPILAEVSRAEKLALLSLPALGWFSRKSRARRGVVDLVALVCDGTPPRFAREYTVRQADSGRQAEQRFVTPGLPGRFRLLAGMIRANRPWRLFTGLSKALAGVLATVAFAVVNASVWQITDALGPVRQAILAVLAVAALLAWLIIDHRLWERPDDVINRQRAKLYNAVTLVTLLIGVLCLYGAVFVLTIVLVPVVLTGSALRPSLGHGAGWGFFLSMAWLATSMATAGGALGSGLEDESAVRDSAYGVRQRSRLEQQRKRNIS</sequence>
<evidence type="ECO:0000313" key="3">
    <source>
        <dbReference type="Proteomes" id="UP000262882"/>
    </source>
</evidence>
<reference evidence="2 3" key="1">
    <citation type="submission" date="2018-08" db="EMBL/GenBank/DDBJ databases">
        <title>Actinomadura spongicola sp. nov., isolated from marine sponge Leucetta chagosensis.</title>
        <authorList>
            <person name="Li L."/>
            <person name="Lin H.W."/>
        </authorList>
    </citation>
    <scope>NUCLEOTIDE SEQUENCE [LARGE SCALE GENOMIC DNA]</scope>
    <source>
        <strain evidence="2 3">LHW52907</strain>
    </source>
</reference>
<feature type="transmembrane region" description="Helical" evidence="1">
    <location>
        <begin position="190"/>
        <end position="211"/>
    </location>
</feature>
<dbReference type="EMBL" id="QVNQ01000014">
    <property type="protein sequence ID" value="RFS81391.1"/>
    <property type="molecule type" value="Genomic_DNA"/>
</dbReference>
<dbReference type="OrthoDB" id="8477132at2"/>
<evidence type="ECO:0000256" key="1">
    <source>
        <dbReference type="SAM" id="Phobius"/>
    </source>
</evidence>
<gene>
    <name evidence="2" type="ORF">D0T12_32705</name>
</gene>
<evidence type="ECO:0000313" key="2">
    <source>
        <dbReference type="EMBL" id="RFS81391.1"/>
    </source>
</evidence>
<accession>A0A372G7Q9</accession>
<keyword evidence="1" id="KW-0472">Membrane</keyword>
<feature type="transmembrane region" description="Helical" evidence="1">
    <location>
        <begin position="217"/>
        <end position="236"/>
    </location>
</feature>
<organism evidence="2 3">
    <name type="scientific">Actinomadura spongiicola</name>
    <dbReference type="NCBI Taxonomy" id="2303421"/>
    <lineage>
        <taxon>Bacteria</taxon>
        <taxon>Bacillati</taxon>
        <taxon>Actinomycetota</taxon>
        <taxon>Actinomycetes</taxon>
        <taxon>Streptosporangiales</taxon>
        <taxon>Thermomonosporaceae</taxon>
        <taxon>Actinomadura</taxon>
    </lineage>
</organism>
<evidence type="ECO:0008006" key="4">
    <source>
        <dbReference type="Google" id="ProtNLM"/>
    </source>
</evidence>
<dbReference type="RefSeq" id="WP_117404689.1">
    <property type="nucleotide sequence ID" value="NZ_QVNQ01000014.1"/>
</dbReference>
<name>A0A372G7Q9_9ACTN</name>